<dbReference type="HAMAP" id="MF_01216">
    <property type="entry name" value="Azoreductase_type1"/>
    <property type="match status" value="1"/>
</dbReference>
<accession>A0A9J6NY75</accession>
<keyword evidence="4 6" id="KW-0520">NAD</keyword>
<evidence type="ECO:0000256" key="2">
    <source>
        <dbReference type="ARBA" id="ARBA00022643"/>
    </source>
</evidence>
<comment type="similarity">
    <text evidence="6">Belongs to the azoreductase type 1 family.</text>
</comment>
<keyword evidence="2 6" id="KW-0288">FMN</keyword>
<comment type="catalytic activity">
    <reaction evidence="6">
        <text>2 a quinone + NADH + H(+) = 2 a 1,4-benzosemiquinone + NAD(+)</text>
        <dbReference type="Rhea" id="RHEA:65952"/>
        <dbReference type="ChEBI" id="CHEBI:15378"/>
        <dbReference type="ChEBI" id="CHEBI:57540"/>
        <dbReference type="ChEBI" id="CHEBI:57945"/>
        <dbReference type="ChEBI" id="CHEBI:132124"/>
        <dbReference type="ChEBI" id="CHEBI:134225"/>
    </reaction>
</comment>
<evidence type="ECO:0000259" key="7">
    <source>
        <dbReference type="Pfam" id="PF02525"/>
    </source>
</evidence>
<keyword evidence="9" id="KW-1185">Reference proteome</keyword>
<evidence type="ECO:0000256" key="5">
    <source>
        <dbReference type="ARBA" id="ARBA00048542"/>
    </source>
</evidence>
<evidence type="ECO:0000256" key="4">
    <source>
        <dbReference type="ARBA" id="ARBA00023027"/>
    </source>
</evidence>
<comment type="cofactor">
    <cofactor evidence="6">
        <name>FMN</name>
        <dbReference type="ChEBI" id="CHEBI:58210"/>
    </cofactor>
    <text evidence="6">Binds 1 FMN per subunit.</text>
</comment>
<dbReference type="EC" id="1.7.1.17" evidence="6"/>
<dbReference type="RefSeq" id="WP_250858390.1">
    <property type="nucleotide sequence ID" value="NZ_JAGSOJ010000001.1"/>
</dbReference>
<evidence type="ECO:0000256" key="1">
    <source>
        <dbReference type="ARBA" id="ARBA00022630"/>
    </source>
</evidence>
<organism evidence="8 9">
    <name type="scientific">Oceanirhabdus seepicola</name>
    <dbReference type="NCBI Taxonomy" id="2828781"/>
    <lineage>
        <taxon>Bacteria</taxon>
        <taxon>Bacillati</taxon>
        <taxon>Bacillota</taxon>
        <taxon>Clostridia</taxon>
        <taxon>Eubacteriales</taxon>
        <taxon>Clostridiaceae</taxon>
        <taxon>Oceanirhabdus</taxon>
    </lineage>
</organism>
<evidence type="ECO:0000313" key="8">
    <source>
        <dbReference type="EMBL" id="MCM1989394.1"/>
    </source>
</evidence>
<comment type="subunit">
    <text evidence="6">Homodimer.</text>
</comment>
<feature type="binding site" evidence="6">
    <location>
        <begin position="17"/>
        <end position="19"/>
    </location>
    <ligand>
        <name>FMN</name>
        <dbReference type="ChEBI" id="CHEBI:58210"/>
    </ligand>
</feature>
<sequence>MKKLLYITCNSKPENISASKTVGREFINAFLEKNDDYELKEVDLYKINLPRLHYRYFKGRNELVDQQVYDQLSENEKRDVDRIIELAKEFKDADFYVIAAPMWSLLFPAPLKEYLDCIIQQDVTIKIEPNNIKGLLNDRCRTMVYIQSSGGPVPWLLERRINHGGTYLKDIFKFLGIKNFHEILVDNTQFTEEEEHTAVEKGKNEARDLASKL</sequence>
<dbReference type="EMBL" id="JAGSOJ010000001">
    <property type="protein sequence ID" value="MCM1989394.1"/>
    <property type="molecule type" value="Genomic_DNA"/>
</dbReference>
<name>A0A9J6NY75_9CLOT</name>
<comment type="catalytic activity">
    <reaction evidence="5">
        <text>N,N-dimethyl-1,4-phenylenediamine + anthranilate + 2 NAD(+) = 2-(4-dimethylaminophenyl)diazenylbenzoate + 2 NADH + 2 H(+)</text>
        <dbReference type="Rhea" id="RHEA:55872"/>
        <dbReference type="ChEBI" id="CHEBI:15378"/>
        <dbReference type="ChEBI" id="CHEBI:15783"/>
        <dbReference type="ChEBI" id="CHEBI:16567"/>
        <dbReference type="ChEBI" id="CHEBI:57540"/>
        <dbReference type="ChEBI" id="CHEBI:57945"/>
        <dbReference type="ChEBI" id="CHEBI:71579"/>
        <dbReference type="EC" id="1.7.1.17"/>
    </reaction>
    <physiologicalReaction direction="right-to-left" evidence="5">
        <dbReference type="Rhea" id="RHEA:55874"/>
    </physiologicalReaction>
</comment>
<reference evidence="8" key="2">
    <citation type="submission" date="2021-04" db="EMBL/GenBank/DDBJ databases">
        <authorList>
            <person name="Dong X."/>
        </authorList>
    </citation>
    <scope>NUCLEOTIDE SEQUENCE</scope>
    <source>
        <strain evidence="8">ZWT</strain>
    </source>
</reference>
<dbReference type="GO" id="GO:0010181">
    <property type="term" value="F:FMN binding"/>
    <property type="evidence" value="ECO:0007669"/>
    <property type="project" value="UniProtKB-UniRule"/>
</dbReference>
<evidence type="ECO:0000313" key="9">
    <source>
        <dbReference type="Proteomes" id="UP001056429"/>
    </source>
</evidence>
<comment type="function">
    <text evidence="6">Also exhibits azoreductase activity. Catalyzes the reductive cleavage of the azo bond in aromatic azo compounds to the corresponding amines.</text>
</comment>
<comment type="caution">
    <text evidence="8">The sequence shown here is derived from an EMBL/GenBank/DDBJ whole genome shotgun (WGS) entry which is preliminary data.</text>
</comment>
<keyword evidence="3 6" id="KW-0560">Oxidoreductase</keyword>
<dbReference type="SUPFAM" id="SSF52218">
    <property type="entry name" value="Flavoproteins"/>
    <property type="match status" value="1"/>
</dbReference>
<dbReference type="GO" id="GO:0016652">
    <property type="term" value="F:oxidoreductase activity, acting on NAD(P)H as acceptor"/>
    <property type="evidence" value="ECO:0007669"/>
    <property type="project" value="UniProtKB-UniRule"/>
</dbReference>
<comment type="function">
    <text evidence="6">Quinone reductase that provides resistance to thiol-specific stress caused by electrophilic quinones.</text>
</comment>
<dbReference type="EC" id="1.6.5.-" evidence="6"/>
<feature type="domain" description="Flavodoxin-like fold" evidence="7">
    <location>
        <begin position="2"/>
        <end position="208"/>
    </location>
</feature>
<protein>
    <recommendedName>
        <fullName evidence="6">FMN dependent NADH:quinone oxidoreductase</fullName>
        <ecNumber evidence="6">1.6.5.-</ecNumber>
    </recommendedName>
    <alternativeName>
        <fullName evidence="6">Azo-dye reductase</fullName>
    </alternativeName>
    <alternativeName>
        <fullName evidence="6">FMN-dependent NADH-azo compound oxidoreductase</fullName>
    </alternativeName>
    <alternativeName>
        <fullName evidence="6">FMN-dependent NADH-azoreductase</fullName>
        <ecNumber evidence="6">1.7.1.17</ecNumber>
    </alternativeName>
</protein>
<dbReference type="Proteomes" id="UP001056429">
    <property type="component" value="Unassembled WGS sequence"/>
</dbReference>
<dbReference type="Gene3D" id="3.40.50.360">
    <property type="match status" value="1"/>
</dbReference>
<dbReference type="AlphaFoldDB" id="A0A9J6NY75"/>
<dbReference type="PANTHER" id="PTHR43741:SF4">
    <property type="entry name" value="FMN-DEPENDENT NADH:QUINONE OXIDOREDUCTASE"/>
    <property type="match status" value="1"/>
</dbReference>
<feature type="binding site" evidence="6">
    <location>
        <begin position="148"/>
        <end position="151"/>
    </location>
    <ligand>
        <name>FMN</name>
        <dbReference type="ChEBI" id="CHEBI:58210"/>
    </ligand>
</feature>
<dbReference type="Pfam" id="PF02525">
    <property type="entry name" value="Flavodoxin_2"/>
    <property type="match status" value="1"/>
</dbReference>
<gene>
    <name evidence="6" type="primary">azoR</name>
    <name evidence="8" type="ORF">KDK92_06550</name>
</gene>
<dbReference type="InterPro" id="IPR003680">
    <property type="entry name" value="Flavodoxin_fold"/>
</dbReference>
<dbReference type="InterPro" id="IPR050104">
    <property type="entry name" value="FMN-dep_NADH:Q_OxRdtase_AzoR1"/>
</dbReference>
<keyword evidence="1 6" id="KW-0285">Flavoprotein</keyword>
<dbReference type="InterPro" id="IPR029039">
    <property type="entry name" value="Flavoprotein-like_sf"/>
</dbReference>
<dbReference type="PANTHER" id="PTHR43741">
    <property type="entry name" value="FMN-DEPENDENT NADH-AZOREDUCTASE 1"/>
    <property type="match status" value="1"/>
</dbReference>
<proteinExistence type="inferred from homology"/>
<dbReference type="GO" id="GO:0016655">
    <property type="term" value="F:oxidoreductase activity, acting on NAD(P)H, quinone or similar compound as acceptor"/>
    <property type="evidence" value="ECO:0007669"/>
    <property type="project" value="InterPro"/>
</dbReference>
<evidence type="ECO:0000256" key="6">
    <source>
        <dbReference type="HAMAP-Rule" id="MF_01216"/>
    </source>
</evidence>
<dbReference type="InterPro" id="IPR023048">
    <property type="entry name" value="NADH:quinone_OxRdtase_FMN_depd"/>
</dbReference>
<comment type="caution">
    <text evidence="6">Lacks conserved residue(s) required for the propagation of feature annotation.</text>
</comment>
<dbReference type="GO" id="GO:0009055">
    <property type="term" value="F:electron transfer activity"/>
    <property type="evidence" value="ECO:0007669"/>
    <property type="project" value="UniProtKB-UniRule"/>
</dbReference>
<evidence type="ECO:0000256" key="3">
    <source>
        <dbReference type="ARBA" id="ARBA00023002"/>
    </source>
</evidence>
<reference evidence="8" key="1">
    <citation type="journal article" date="2021" name="mSystems">
        <title>Bacteria and Archaea Synergistically Convert Glycine Betaine to Biogenic Methane in the Formosa Cold Seep of the South China Sea.</title>
        <authorList>
            <person name="Li L."/>
            <person name="Zhang W."/>
            <person name="Zhang S."/>
            <person name="Song L."/>
            <person name="Sun Q."/>
            <person name="Zhang H."/>
            <person name="Xiang H."/>
            <person name="Dong X."/>
        </authorList>
    </citation>
    <scope>NUCLEOTIDE SEQUENCE</scope>
    <source>
        <strain evidence="8">ZWT</strain>
    </source>
</reference>